<evidence type="ECO:0008006" key="5">
    <source>
        <dbReference type="Google" id="ProtNLM"/>
    </source>
</evidence>
<dbReference type="AlphaFoldDB" id="A0A3D8SC94"/>
<feature type="region of interest" description="Disordered" evidence="2">
    <location>
        <begin position="343"/>
        <end position="371"/>
    </location>
</feature>
<dbReference type="PANTHER" id="PTHR12875:SF0">
    <property type="entry name" value="GOLGI TO ER TRAFFIC PROTEIN 4 HOMOLOG"/>
    <property type="match status" value="1"/>
</dbReference>
<accession>A0A3D8SC94</accession>
<keyword evidence="4" id="KW-1185">Reference proteome</keyword>
<evidence type="ECO:0000313" key="4">
    <source>
        <dbReference type="Proteomes" id="UP000256690"/>
    </source>
</evidence>
<proteinExistence type="inferred from homology"/>
<dbReference type="STRING" id="1810919.A0A3D8SC94"/>
<organism evidence="3 4">
    <name type="scientific">Aspergillus mulundensis</name>
    <dbReference type="NCBI Taxonomy" id="1810919"/>
    <lineage>
        <taxon>Eukaryota</taxon>
        <taxon>Fungi</taxon>
        <taxon>Dikarya</taxon>
        <taxon>Ascomycota</taxon>
        <taxon>Pezizomycotina</taxon>
        <taxon>Eurotiomycetes</taxon>
        <taxon>Eurotiomycetidae</taxon>
        <taxon>Eurotiales</taxon>
        <taxon>Aspergillaceae</taxon>
        <taxon>Aspergillus</taxon>
        <taxon>Aspergillus subgen. Nidulantes</taxon>
    </lineage>
</organism>
<sequence>MTSRIDKTISRQREKIASGAYYEAHQQLRVIAARYIKQSNYDAAAEILAGGATALLRAGLQQGASASGGDLAIMLVAEVYVKAGWEIAGGDDDAEGRARKSEFETAYLTNRPLSSEMFPANKVPSAERLIELLREFPSEEPTRKRFIQEAIGWSGRFGPAERGDPELHHAVGSVYAEDQEPYEAEKHLVLGTSESAETLAKLEYEWYTNDEPHTAGIYAARAVIPFLLIGNLRSANKSFLIFTSRLSSANPTLGVQEISSATSDVRVYPVLPLVNFLNLLLLAIQRGSADLFKQLTAHYATQIREAGILDDALPQIGEQYFAINIPRQGNPLLDMMGSMLFGGGQDSGRRPAPGRALPRKVEAPPSNMELD</sequence>
<evidence type="ECO:0000256" key="2">
    <source>
        <dbReference type="SAM" id="MobiDB-lite"/>
    </source>
</evidence>
<dbReference type="Pfam" id="PF04190">
    <property type="entry name" value="GET4"/>
    <property type="match status" value="1"/>
</dbReference>
<dbReference type="RefSeq" id="XP_026605305.1">
    <property type="nucleotide sequence ID" value="XM_026746309.1"/>
</dbReference>
<dbReference type="GeneID" id="38114663"/>
<dbReference type="Gene3D" id="1.25.40.10">
    <property type="entry name" value="Tetratricopeptide repeat domain"/>
    <property type="match status" value="1"/>
</dbReference>
<protein>
    <recommendedName>
        <fullName evidence="5">DUF410 domain protein</fullName>
    </recommendedName>
</protein>
<evidence type="ECO:0000256" key="1">
    <source>
        <dbReference type="ARBA" id="ARBA00005351"/>
    </source>
</evidence>
<comment type="similarity">
    <text evidence="1">Belongs to the GET4 family.</text>
</comment>
<comment type="caution">
    <text evidence="3">The sequence shown here is derived from an EMBL/GenBank/DDBJ whole genome shotgun (WGS) entry which is preliminary data.</text>
</comment>
<gene>
    <name evidence="3" type="ORF">DSM5745_04293</name>
</gene>
<dbReference type="InterPro" id="IPR007317">
    <property type="entry name" value="GET4"/>
</dbReference>
<evidence type="ECO:0000313" key="3">
    <source>
        <dbReference type="EMBL" id="RDW83967.1"/>
    </source>
</evidence>
<reference evidence="3 4" key="1">
    <citation type="journal article" date="2018" name="IMA Fungus">
        <title>IMA Genome-F 9: Draft genome sequence of Annulohypoxylon stygium, Aspergillus mulundensis, Berkeleyomyces basicola (syn. Thielaviopsis basicola), Ceratocystis smalleyi, two Cercospora beticola strains, Coleophoma cylindrospora, Fusarium fracticaudum, Phialophora cf. hyalina, and Morchella septimelata.</title>
        <authorList>
            <person name="Wingfield B.D."/>
            <person name="Bills G.F."/>
            <person name="Dong Y."/>
            <person name="Huang W."/>
            <person name="Nel W.J."/>
            <person name="Swalarsk-Parry B.S."/>
            <person name="Vaghefi N."/>
            <person name="Wilken P.M."/>
            <person name="An Z."/>
            <person name="de Beer Z.W."/>
            <person name="De Vos L."/>
            <person name="Chen L."/>
            <person name="Duong T.A."/>
            <person name="Gao Y."/>
            <person name="Hammerbacher A."/>
            <person name="Kikkert J.R."/>
            <person name="Li Y."/>
            <person name="Li H."/>
            <person name="Li K."/>
            <person name="Li Q."/>
            <person name="Liu X."/>
            <person name="Ma X."/>
            <person name="Naidoo K."/>
            <person name="Pethybridge S.J."/>
            <person name="Sun J."/>
            <person name="Steenkamp E.T."/>
            <person name="van der Nest M.A."/>
            <person name="van Wyk S."/>
            <person name="Wingfield M.J."/>
            <person name="Xiong C."/>
            <person name="Yue Q."/>
            <person name="Zhang X."/>
        </authorList>
    </citation>
    <scope>NUCLEOTIDE SEQUENCE [LARGE SCALE GENOMIC DNA]</scope>
    <source>
        <strain evidence="3 4">DSM 5745</strain>
    </source>
</reference>
<dbReference type="GO" id="GO:0072380">
    <property type="term" value="C:TRC complex"/>
    <property type="evidence" value="ECO:0007669"/>
    <property type="project" value="TreeGrafter"/>
</dbReference>
<dbReference type="PANTHER" id="PTHR12875">
    <property type="entry name" value="GOLGI TO ER TRAFFIC PROTEIN 4 HOMOLOG"/>
    <property type="match status" value="1"/>
</dbReference>
<dbReference type="EMBL" id="PVWQ01000004">
    <property type="protein sequence ID" value="RDW83967.1"/>
    <property type="molecule type" value="Genomic_DNA"/>
</dbReference>
<dbReference type="Proteomes" id="UP000256690">
    <property type="component" value="Unassembled WGS sequence"/>
</dbReference>
<dbReference type="GO" id="GO:0045048">
    <property type="term" value="P:protein insertion into ER membrane"/>
    <property type="evidence" value="ECO:0007669"/>
    <property type="project" value="InterPro"/>
</dbReference>
<dbReference type="OrthoDB" id="10252405at2759"/>
<dbReference type="InterPro" id="IPR011990">
    <property type="entry name" value="TPR-like_helical_dom_sf"/>
</dbReference>
<name>A0A3D8SC94_9EURO</name>